<dbReference type="EMBL" id="BNAY01000005">
    <property type="protein sequence ID" value="GHH22953.1"/>
    <property type="molecule type" value="Genomic_DNA"/>
</dbReference>
<dbReference type="Proteomes" id="UP000635387">
    <property type="component" value="Unassembled WGS sequence"/>
</dbReference>
<evidence type="ECO:0000313" key="2">
    <source>
        <dbReference type="Proteomes" id="UP000635387"/>
    </source>
</evidence>
<sequence length="191" mass="21910">MLALALYEWNLEVAAAFSYPLHYLEIVVRNAVHDELTQHFGDARWWDVLGKKLRDQDREEIAKVKRTRMREYGCATPDGVVSNLTLGFWVGLLAKRNDYEMVLWRPCLHRAFPGYHGKPAPLHGALDSLRKLRNKISHQEPIHKFDLPAEFEQICDVIGFVSGEMAAYVRAHPGVGDVLARRPPVTKRRGR</sequence>
<proteinExistence type="predicted"/>
<evidence type="ECO:0008006" key="3">
    <source>
        <dbReference type="Google" id="ProtNLM"/>
    </source>
</evidence>
<gene>
    <name evidence="1" type="ORF">GCM10017790_45390</name>
</gene>
<keyword evidence="2" id="KW-1185">Reference proteome</keyword>
<accession>A0ABQ3LTP5</accession>
<comment type="caution">
    <text evidence="1">The sequence shown here is derived from an EMBL/GenBank/DDBJ whole genome shotgun (WGS) entry which is preliminary data.</text>
</comment>
<name>A0ABQ3LTP5_9PSEU</name>
<protein>
    <recommendedName>
        <fullName evidence="3">Abi-like protein</fullName>
    </recommendedName>
</protein>
<evidence type="ECO:0000313" key="1">
    <source>
        <dbReference type="EMBL" id="GHH22953.1"/>
    </source>
</evidence>
<reference evidence="2" key="1">
    <citation type="journal article" date="2019" name="Int. J. Syst. Evol. Microbiol.">
        <title>The Global Catalogue of Microorganisms (GCM) 10K type strain sequencing project: providing services to taxonomists for standard genome sequencing and annotation.</title>
        <authorList>
            <consortium name="The Broad Institute Genomics Platform"/>
            <consortium name="The Broad Institute Genome Sequencing Center for Infectious Disease"/>
            <person name="Wu L."/>
            <person name="Ma J."/>
        </authorList>
    </citation>
    <scope>NUCLEOTIDE SEQUENCE [LARGE SCALE GENOMIC DNA]</scope>
    <source>
        <strain evidence="2">CGMCC 4.7683</strain>
    </source>
</reference>
<organism evidence="1 2">
    <name type="scientific">Amycolatopsis oliviviridis</name>
    <dbReference type="NCBI Taxonomy" id="1471590"/>
    <lineage>
        <taxon>Bacteria</taxon>
        <taxon>Bacillati</taxon>
        <taxon>Actinomycetota</taxon>
        <taxon>Actinomycetes</taxon>
        <taxon>Pseudonocardiales</taxon>
        <taxon>Pseudonocardiaceae</taxon>
        <taxon>Amycolatopsis</taxon>
    </lineage>
</organism>